<dbReference type="PROSITE" id="PS00216">
    <property type="entry name" value="SUGAR_TRANSPORT_1"/>
    <property type="match status" value="1"/>
</dbReference>
<feature type="domain" description="Major facilitator superfamily (MFS) profile" evidence="6">
    <location>
        <begin position="30"/>
        <end position="455"/>
    </location>
</feature>
<comment type="subcellular location">
    <subcellularLocation>
        <location evidence="1">Membrane</location>
        <topology evidence="1">Multi-pass membrane protein</topology>
    </subcellularLocation>
</comment>
<feature type="transmembrane region" description="Helical" evidence="5">
    <location>
        <begin position="335"/>
        <end position="356"/>
    </location>
</feature>
<dbReference type="PROSITE" id="PS50850">
    <property type="entry name" value="MFS"/>
    <property type="match status" value="1"/>
</dbReference>
<feature type="transmembrane region" description="Helical" evidence="5">
    <location>
        <begin position="362"/>
        <end position="387"/>
    </location>
</feature>
<feature type="transmembrane region" description="Helical" evidence="5">
    <location>
        <begin position="65"/>
        <end position="88"/>
    </location>
</feature>
<dbReference type="PANTHER" id="PTHR23508">
    <property type="entry name" value="CARBOXYLIC ACID TRANSPORTER PROTEIN HOMOLOG"/>
    <property type="match status" value="1"/>
</dbReference>
<feature type="transmembrane region" description="Helical" evidence="5">
    <location>
        <begin position="308"/>
        <end position="328"/>
    </location>
</feature>
<dbReference type="Pfam" id="PF07690">
    <property type="entry name" value="MFS_1"/>
    <property type="match status" value="1"/>
</dbReference>
<dbReference type="InterPro" id="IPR036259">
    <property type="entry name" value="MFS_trans_sf"/>
</dbReference>
<feature type="transmembrane region" description="Helical" evidence="5">
    <location>
        <begin position="95"/>
        <end position="115"/>
    </location>
</feature>
<dbReference type="GO" id="GO:0005886">
    <property type="term" value="C:plasma membrane"/>
    <property type="evidence" value="ECO:0007669"/>
    <property type="project" value="TreeGrafter"/>
</dbReference>
<dbReference type="InterPro" id="IPR011701">
    <property type="entry name" value="MFS"/>
</dbReference>
<feature type="transmembrane region" description="Helical" evidence="5">
    <location>
        <begin position="29"/>
        <end position="53"/>
    </location>
</feature>
<dbReference type="InterPro" id="IPR005829">
    <property type="entry name" value="Sugar_transporter_CS"/>
</dbReference>
<dbReference type="InterPro" id="IPR020846">
    <property type="entry name" value="MFS_dom"/>
</dbReference>
<reference evidence="7 8" key="1">
    <citation type="submission" date="2019-12" db="EMBL/GenBank/DDBJ databases">
        <title>Genomic-based taxomic classification of the family Erythrobacteraceae.</title>
        <authorList>
            <person name="Xu L."/>
        </authorList>
    </citation>
    <scope>NUCLEOTIDE SEQUENCE [LARGE SCALE GENOMIC DNA]</scope>
    <source>
        <strain evidence="7 8">S36</strain>
    </source>
</reference>
<evidence type="ECO:0000313" key="7">
    <source>
        <dbReference type="EMBL" id="MXO98006.1"/>
    </source>
</evidence>
<accession>A0A6I4TQ77</accession>
<dbReference type="EMBL" id="WTYJ01000001">
    <property type="protein sequence ID" value="MXO98006.1"/>
    <property type="molecule type" value="Genomic_DNA"/>
</dbReference>
<feature type="transmembrane region" description="Helical" evidence="5">
    <location>
        <begin position="399"/>
        <end position="419"/>
    </location>
</feature>
<feature type="transmembrane region" description="Helical" evidence="5">
    <location>
        <begin position="184"/>
        <end position="206"/>
    </location>
</feature>
<keyword evidence="8" id="KW-1185">Reference proteome</keyword>
<keyword evidence="4 5" id="KW-0472">Membrane</keyword>
<dbReference type="AlphaFoldDB" id="A0A6I4TQ77"/>
<feature type="transmembrane region" description="Helical" evidence="5">
    <location>
        <begin position="268"/>
        <end position="288"/>
    </location>
</feature>
<evidence type="ECO:0000256" key="4">
    <source>
        <dbReference type="ARBA" id="ARBA00023136"/>
    </source>
</evidence>
<evidence type="ECO:0000259" key="6">
    <source>
        <dbReference type="PROSITE" id="PS50850"/>
    </source>
</evidence>
<keyword evidence="3 5" id="KW-1133">Transmembrane helix</keyword>
<dbReference type="RefSeq" id="WP_161389682.1">
    <property type="nucleotide sequence ID" value="NZ_JBHSCP010000001.1"/>
</dbReference>
<feature type="transmembrane region" description="Helical" evidence="5">
    <location>
        <begin position="121"/>
        <end position="143"/>
    </location>
</feature>
<feature type="transmembrane region" description="Helical" evidence="5">
    <location>
        <begin position="431"/>
        <end position="451"/>
    </location>
</feature>
<evidence type="ECO:0000313" key="8">
    <source>
        <dbReference type="Proteomes" id="UP000469430"/>
    </source>
</evidence>
<comment type="caution">
    <text evidence="7">The sequence shown here is derived from an EMBL/GenBank/DDBJ whole genome shotgun (WGS) entry which is preliminary data.</text>
</comment>
<keyword evidence="2 5" id="KW-0812">Transmembrane</keyword>
<dbReference type="SUPFAM" id="SSF103473">
    <property type="entry name" value="MFS general substrate transporter"/>
    <property type="match status" value="1"/>
</dbReference>
<dbReference type="Proteomes" id="UP000469430">
    <property type="component" value="Unassembled WGS sequence"/>
</dbReference>
<dbReference type="OrthoDB" id="9800416at2"/>
<dbReference type="PROSITE" id="PS00217">
    <property type="entry name" value="SUGAR_TRANSPORT_2"/>
    <property type="match status" value="1"/>
</dbReference>
<dbReference type="Gene3D" id="1.20.1250.20">
    <property type="entry name" value="MFS general substrate transporter like domains"/>
    <property type="match status" value="1"/>
</dbReference>
<gene>
    <name evidence="7" type="ORF">GRI97_03265</name>
</gene>
<feature type="transmembrane region" description="Helical" evidence="5">
    <location>
        <begin position="155"/>
        <end position="178"/>
    </location>
</feature>
<name>A0A6I4TQ77_9SPHN</name>
<organism evidence="7 8">
    <name type="scientific">Croceibacterium xixiisoli</name>
    <dbReference type="NCBI Taxonomy" id="1476466"/>
    <lineage>
        <taxon>Bacteria</taxon>
        <taxon>Pseudomonadati</taxon>
        <taxon>Pseudomonadota</taxon>
        <taxon>Alphaproteobacteria</taxon>
        <taxon>Sphingomonadales</taxon>
        <taxon>Erythrobacteraceae</taxon>
        <taxon>Croceibacterium</taxon>
    </lineage>
</organism>
<evidence type="ECO:0000256" key="5">
    <source>
        <dbReference type="SAM" id="Phobius"/>
    </source>
</evidence>
<evidence type="ECO:0000256" key="3">
    <source>
        <dbReference type="ARBA" id="ARBA00022989"/>
    </source>
</evidence>
<evidence type="ECO:0000256" key="1">
    <source>
        <dbReference type="ARBA" id="ARBA00004141"/>
    </source>
</evidence>
<dbReference type="GO" id="GO:0046943">
    <property type="term" value="F:carboxylic acid transmembrane transporter activity"/>
    <property type="evidence" value="ECO:0007669"/>
    <property type="project" value="TreeGrafter"/>
</dbReference>
<protein>
    <submittedName>
        <fullName evidence="7">MFS transporter</fullName>
    </submittedName>
</protein>
<sequence>MADQAQAGGPTLDVAGFLGGLKITPFHKWLIFLSCLVTFFDGLDFALITYTLPYIRDEMSLRPEMMGYVSSAAFLGQMIGSLVGSYLADVFGRRPVILLCTLLSAILTFVTGYATTAELLIVLRFFGGLTIGGLLAPAWSLNIEAMPKSLRATSVTIIMLGFSLGGAVAGQVTNFLVLHLGYTWHMVFFSCGAATLALAVLLQFTLPESARWMVAKGKAIDKVMPLLARFSPDVLSQRYTQLILSDEKKDVAGGSPWSKTSQLFKGSLLFITPIIWITYFFSSFAIYLKSSFGVLFMEKLDISLSTATNLGSVGAILGAVGGVALLAFTEKKGPIWIALAPLIGIPLAVIIGSGLLVGGPSFIPILLLGSVTIGIGHAAVISITSIYYPSSIRSTGGGWASFMAKFAAVAAPIIGSRLFLEDRQAVLDGYLATGLCLAGVVVGIVALSFFAKRLGKEQEAEAAREAEAGKLASA</sequence>
<evidence type="ECO:0000256" key="2">
    <source>
        <dbReference type="ARBA" id="ARBA00022692"/>
    </source>
</evidence>
<proteinExistence type="predicted"/>
<dbReference type="PANTHER" id="PTHR23508:SF10">
    <property type="entry name" value="CARBOXYLIC ACID TRANSPORTER PROTEIN HOMOLOG"/>
    <property type="match status" value="1"/>
</dbReference>